<name>A0A1I4FTZ7_9RHOB</name>
<dbReference type="Gene3D" id="3.10.290.10">
    <property type="entry name" value="RNA-binding S4 domain"/>
    <property type="match status" value="1"/>
</dbReference>
<gene>
    <name evidence="4" type="ORF">SAMN04488004_11091</name>
</gene>
<evidence type="ECO:0000256" key="2">
    <source>
        <dbReference type="SAM" id="MobiDB-lite"/>
    </source>
</evidence>
<dbReference type="OrthoDB" id="9797176at2"/>
<protein>
    <submittedName>
        <fullName evidence="4">Heat shock protein Hsp15</fullName>
    </submittedName>
</protein>
<dbReference type="CDD" id="cd00165">
    <property type="entry name" value="S4"/>
    <property type="match status" value="1"/>
</dbReference>
<evidence type="ECO:0000256" key="1">
    <source>
        <dbReference type="PROSITE-ProRule" id="PRU00182"/>
    </source>
</evidence>
<evidence type="ECO:0000313" key="4">
    <source>
        <dbReference type="EMBL" id="SFL20790.1"/>
    </source>
</evidence>
<dbReference type="Proteomes" id="UP000199550">
    <property type="component" value="Unassembled WGS sequence"/>
</dbReference>
<dbReference type="InterPro" id="IPR002942">
    <property type="entry name" value="S4_RNA-bd"/>
</dbReference>
<sequence length="128" mass="14004">MTEERDTVRLDKWLWHARFFKSRSISAGVISAGHVRVNGAPAPKPARAVGQGDVLTFPQERQVRVVKIIACGTRRGPAPEAQALYEDMSPPVEKTPANPRFDGGGRPTGKDRRDLMAAKGRGDPFALE</sequence>
<evidence type="ECO:0000259" key="3">
    <source>
        <dbReference type="SMART" id="SM00363"/>
    </source>
</evidence>
<keyword evidence="4" id="KW-0346">Stress response</keyword>
<dbReference type="STRING" id="195913.SAMN04488004_11091"/>
<dbReference type="PROSITE" id="PS50889">
    <property type="entry name" value="S4"/>
    <property type="match status" value="1"/>
</dbReference>
<organism evidence="4 5">
    <name type="scientific">Loktanella salsilacus</name>
    <dbReference type="NCBI Taxonomy" id="195913"/>
    <lineage>
        <taxon>Bacteria</taxon>
        <taxon>Pseudomonadati</taxon>
        <taxon>Pseudomonadota</taxon>
        <taxon>Alphaproteobacteria</taxon>
        <taxon>Rhodobacterales</taxon>
        <taxon>Roseobacteraceae</taxon>
        <taxon>Loktanella</taxon>
    </lineage>
</organism>
<proteinExistence type="predicted"/>
<dbReference type="InterPro" id="IPR036986">
    <property type="entry name" value="S4_RNA-bd_sf"/>
</dbReference>
<feature type="region of interest" description="Disordered" evidence="2">
    <location>
        <begin position="84"/>
        <end position="128"/>
    </location>
</feature>
<dbReference type="AlphaFoldDB" id="A0A1I4FTZ7"/>
<dbReference type="Pfam" id="PF01479">
    <property type="entry name" value="S4"/>
    <property type="match status" value="1"/>
</dbReference>
<keyword evidence="1" id="KW-0694">RNA-binding</keyword>
<feature type="compositionally biased region" description="Basic and acidic residues" evidence="2">
    <location>
        <begin position="108"/>
        <end position="122"/>
    </location>
</feature>
<dbReference type="EMBL" id="FOTF01000010">
    <property type="protein sequence ID" value="SFL20790.1"/>
    <property type="molecule type" value="Genomic_DNA"/>
</dbReference>
<dbReference type="RefSeq" id="WP_090189283.1">
    <property type="nucleotide sequence ID" value="NZ_FOTF01000010.1"/>
</dbReference>
<accession>A0A1I4FTZ7</accession>
<keyword evidence="5" id="KW-1185">Reference proteome</keyword>
<reference evidence="4 5" key="1">
    <citation type="submission" date="2016-10" db="EMBL/GenBank/DDBJ databases">
        <authorList>
            <person name="de Groot N.N."/>
        </authorList>
    </citation>
    <scope>NUCLEOTIDE SEQUENCE [LARGE SCALE GENOMIC DNA]</scope>
    <source>
        <strain evidence="4 5">DSM 16199</strain>
    </source>
</reference>
<dbReference type="SUPFAM" id="SSF55174">
    <property type="entry name" value="Alpha-L RNA-binding motif"/>
    <property type="match status" value="1"/>
</dbReference>
<evidence type="ECO:0000313" key="5">
    <source>
        <dbReference type="Proteomes" id="UP000199550"/>
    </source>
</evidence>
<dbReference type="GO" id="GO:0003723">
    <property type="term" value="F:RNA binding"/>
    <property type="evidence" value="ECO:0007669"/>
    <property type="project" value="UniProtKB-KW"/>
</dbReference>
<feature type="domain" description="RNA-binding S4" evidence="3">
    <location>
        <begin position="8"/>
        <end position="70"/>
    </location>
</feature>
<dbReference type="SMART" id="SM00363">
    <property type="entry name" value="S4"/>
    <property type="match status" value="1"/>
</dbReference>